<dbReference type="SUPFAM" id="SSF50978">
    <property type="entry name" value="WD40 repeat-like"/>
    <property type="match status" value="1"/>
</dbReference>
<accession>A0A4U5PZC7</accession>
<reference evidence="4" key="1">
    <citation type="submission" date="2018-10" db="EMBL/GenBank/DDBJ databases">
        <title>Population genomic analysis revealed the cold adaptation of white poplar.</title>
        <authorList>
            <person name="Liu Y.-J."/>
        </authorList>
    </citation>
    <scope>NUCLEOTIDE SEQUENCE [LARGE SCALE GENOMIC DNA]</scope>
    <source>
        <strain evidence="4">PAL-ZL1</strain>
    </source>
</reference>
<dbReference type="InterPro" id="IPR040092">
    <property type="entry name" value="TBRG1"/>
</dbReference>
<dbReference type="GO" id="GO:0140993">
    <property type="term" value="F:histone modifying activity"/>
    <property type="evidence" value="ECO:0007669"/>
    <property type="project" value="UniProtKB-ARBA"/>
</dbReference>
<comment type="subcellular location">
    <subcellularLocation>
        <location evidence="1">Nucleus</location>
    </subcellularLocation>
</comment>
<dbReference type="InterPro" id="IPR036322">
    <property type="entry name" value="WD40_repeat_dom_sf"/>
</dbReference>
<dbReference type="Pfam" id="PF05965">
    <property type="entry name" value="FYRC"/>
    <property type="match status" value="1"/>
</dbReference>
<dbReference type="PROSITE" id="PS51543">
    <property type="entry name" value="FYRC"/>
    <property type="match status" value="1"/>
</dbReference>
<dbReference type="InterPro" id="IPR003888">
    <property type="entry name" value="FYrich_N"/>
</dbReference>
<dbReference type="InterPro" id="IPR003889">
    <property type="entry name" value="FYrich_C"/>
</dbReference>
<evidence type="ECO:0000256" key="2">
    <source>
        <dbReference type="ARBA" id="ARBA00023242"/>
    </source>
</evidence>
<proteinExistence type="predicted"/>
<organism evidence="4">
    <name type="scientific">Populus alba</name>
    <name type="common">White poplar</name>
    <dbReference type="NCBI Taxonomy" id="43335"/>
    <lineage>
        <taxon>Eukaryota</taxon>
        <taxon>Viridiplantae</taxon>
        <taxon>Streptophyta</taxon>
        <taxon>Embryophyta</taxon>
        <taxon>Tracheophyta</taxon>
        <taxon>Spermatophyta</taxon>
        <taxon>Magnoliopsida</taxon>
        <taxon>eudicotyledons</taxon>
        <taxon>Gunneridae</taxon>
        <taxon>Pentapetalae</taxon>
        <taxon>rosids</taxon>
        <taxon>fabids</taxon>
        <taxon>Malpighiales</taxon>
        <taxon>Salicaceae</taxon>
        <taxon>Saliceae</taxon>
        <taxon>Populus</taxon>
    </lineage>
</organism>
<dbReference type="PROSITE" id="PS51542">
    <property type="entry name" value="FYRN"/>
    <property type="match status" value="1"/>
</dbReference>
<sequence>MAKSKLKEEGEDREEAEKTGGLELVSIGSLYSGGAWDKKYWSSTRGKDRYPYPVGYQARRAYNGGAYKMEIHEGPKGPLFALVLRKGRKIRMTNTVLLQITSTDGYSCSGQTPDIVWQKFQKNCCPHTKIWHGKRFSCMIDGIEFFGFKNPFVQRLLRELVTNINGIAEQSPLSPSFSNGSSGTELNNRCTDACTHPNLPPGLARSQVKGKRSKSQKITNPESLSTASFKRSRAEDVMHIAEPSDSASKTHKQWRSTLSFNQEQESCKLPGTLSTAVCLKPVAGGETDHSSAKDDFPLKSVDCSDHLTEKAAPGPEESVLAWSKSSKSTTGVVNLSVEDKILDRSLTKVEGSNFTMSVEGQAEDATAPKEQLCVHNVDLCAPDTLDFEQDNITNSAQATHDISACSVREELMVTEAITSQGLITESHPEEVIGTPNSNGNSERIDFDSAAQDIAKSMMTVLLPQAIPLLKNKSKKKKKTIGYSEILPNTPKPHENNDENLQLVEAQFSGAYGSVLPGSEHEKSVVLDSFDGDQCGVHVTNPPISPSNTAEADQPCFDADACPPCRVDQFVNIDGTESSVCQFDTDGIKDIFCHNQVQSKVQLDLDKRHQDDYLYPYESVSGIKPANENVLYEENQDIGKKMDENSIGTKFLSGEKDLNRGTDFNDVAAKSNMSQRGLGASVQILRNDISVKAETPESGNLSTAQVTKNVYTRKKVSKASSSTKKCNASFSESITCRNLRDDSIPETTRTLLNSEMSQMSSSVDKPHKNAIFGSEPMVGDQLNGMQIDETTSNPNPLSESKLPSVLQTQTFSGASMGKDASNLFAATVSKIEKPHAYSEGRLVGSQNTSDTNGPPVLSAELGTTFSCYNTSSVKEVQTNSDLKLHRNLKHNNELEGIFELVGCYLHPMPVLSLLVVTKGDEINVCALCGHLVDKNRTLFLYKLAIEETRTGNPSFVGHTSVTFPFSTDIFGRETALERSGLQLTPDGQNLVLLGSMKTPYCREGRTDCSCSTCSLNCSEQSTVKIVQVKTGYVSVLVKLSTDDSMQCILACEPNHLIAAGESGRLHLWTMNSAWSAPTEEFIISANDCISPCIVELKRVPNCASLVVGNNGFGEFTVWDVSRRMFMARVSSPSASACQFFPISSFTWQRVVHGFHCSTVEKQINGIVDATKLWFSENSECNSLPPLDGEDIAIWLLVSTIPELDTQEDYISSDCGINPVGWWRLALLVKNMLFLGKALDPRAAAIGSSSGNGIIGTFDGLVYMWEFTTGTRLGTLHHFEGESVSCIATDNSKPGVISVAGDKGQLLVYRRSCK</sequence>
<dbReference type="GO" id="GO:0005634">
    <property type="term" value="C:nucleus"/>
    <property type="evidence" value="ECO:0007669"/>
    <property type="project" value="UniProtKB-SubCell"/>
</dbReference>
<evidence type="ECO:0000313" key="4">
    <source>
        <dbReference type="EMBL" id="TKS02980.1"/>
    </source>
</evidence>
<feature type="compositionally biased region" description="Polar residues" evidence="3">
    <location>
        <begin position="216"/>
        <end position="229"/>
    </location>
</feature>
<dbReference type="PANTHER" id="PTHR22715:SF1">
    <property type="entry name" value="DNA BINDING PROTEIN"/>
    <property type="match status" value="1"/>
</dbReference>
<dbReference type="GO" id="GO:0051726">
    <property type="term" value="P:regulation of cell cycle"/>
    <property type="evidence" value="ECO:0007669"/>
    <property type="project" value="TreeGrafter"/>
</dbReference>
<evidence type="ECO:0000256" key="3">
    <source>
        <dbReference type="SAM" id="MobiDB-lite"/>
    </source>
</evidence>
<dbReference type="Gene3D" id="3.30.160.360">
    <property type="match status" value="1"/>
</dbReference>
<gene>
    <name evidence="4" type="ORF">D5086_0000157710</name>
</gene>
<comment type="caution">
    <text evidence="4">The sequence shown here is derived from an EMBL/GenBank/DDBJ whole genome shotgun (WGS) entry which is preliminary data.</text>
</comment>
<dbReference type="InterPro" id="IPR015943">
    <property type="entry name" value="WD40/YVTN_repeat-like_dom_sf"/>
</dbReference>
<protein>
    <recommendedName>
        <fullName evidence="5">FYR C-terminal domain-containing protein</fullName>
    </recommendedName>
</protein>
<evidence type="ECO:0000256" key="1">
    <source>
        <dbReference type="ARBA" id="ARBA00004123"/>
    </source>
</evidence>
<evidence type="ECO:0008006" key="5">
    <source>
        <dbReference type="Google" id="ProtNLM"/>
    </source>
</evidence>
<dbReference type="STRING" id="43335.A0A4U5PZC7"/>
<feature type="region of interest" description="Disordered" evidence="3">
    <location>
        <begin position="197"/>
        <end position="231"/>
    </location>
</feature>
<dbReference type="GO" id="GO:0048731">
    <property type="term" value="P:system development"/>
    <property type="evidence" value="ECO:0007669"/>
    <property type="project" value="UniProtKB-ARBA"/>
</dbReference>
<keyword evidence="2" id="KW-0539">Nucleus</keyword>
<dbReference type="EMBL" id="RCHU01000507">
    <property type="protein sequence ID" value="TKS02980.1"/>
    <property type="molecule type" value="Genomic_DNA"/>
</dbReference>
<name>A0A4U5PZC7_POPAL</name>
<dbReference type="Gene3D" id="2.130.10.10">
    <property type="entry name" value="YVTN repeat-like/Quinoprotein amine dehydrogenase"/>
    <property type="match status" value="1"/>
</dbReference>
<dbReference type="PANTHER" id="PTHR22715">
    <property type="entry name" value="TRANSFORMING GROWTH FACTOR BETA REGULATED GENE 1"/>
    <property type="match status" value="1"/>
</dbReference>